<dbReference type="PROSITE" id="PS50943">
    <property type="entry name" value="HTH_CROC1"/>
    <property type="match status" value="1"/>
</dbReference>
<protein>
    <submittedName>
        <fullName evidence="2">Helix-turn-helix transcriptional regulator</fullName>
    </submittedName>
</protein>
<dbReference type="InterPro" id="IPR001387">
    <property type="entry name" value="Cro/C1-type_HTH"/>
</dbReference>
<dbReference type="CDD" id="cd00093">
    <property type="entry name" value="HTH_XRE"/>
    <property type="match status" value="1"/>
</dbReference>
<dbReference type="SUPFAM" id="SSF47413">
    <property type="entry name" value="lambda repressor-like DNA-binding domains"/>
    <property type="match status" value="1"/>
</dbReference>
<accession>A0ABY5P9U9</accession>
<dbReference type="EMBL" id="CP102453">
    <property type="protein sequence ID" value="UUX35517.1"/>
    <property type="molecule type" value="Genomic_DNA"/>
</dbReference>
<dbReference type="Proteomes" id="UP001315967">
    <property type="component" value="Chromosome"/>
</dbReference>
<dbReference type="SMART" id="SM00530">
    <property type="entry name" value="HTH_XRE"/>
    <property type="match status" value="1"/>
</dbReference>
<organism evidence="2 3">
    <name type="scientific">Fundicoccus culcitae</name>
    <dbReference type="NCBI Taxonomy" id="2969821"/>
    <lineage>
        <taxon>Bacteria</taxon>
        <taxon>Bacillati</taxon>
        <taxon>Bacillota</taxon>
        <taxon>Bacilli</taxon>
        <taxon>Lactobacillales</taxon>
        <taxon>Aerococcaceae</taxon>
        <taxon>Fundicoccus</taxon>
    </lineage>
</organism>
<evidence type="ECO:0000259" key="1">
    <source>
        <dbReference type="PROSITE" id="PS50943"/>
    </source>
</evidence>
<gene>
    <name evidence="2" type="ORF">NRE15_11470</name>
</gene>
<name>A0ABY5P9U9_9LACT</name>
<reference evidence="2 3" key="1">
    <citation type="submission" date="2022-08" db="EMBL/GenBank/DDBJ databases">
        <title>Aerococcaceae sp. nov isolated from spoiled eye mask.</title>
        <authorList>
            <person name="Zhou G."/>
            <person name="Xie X.-B."/>
            <person name="Shi Q.-S."/>
            <person name="Wang Y.-S."/>
            <person name="Wen X."/>
            <person name="Peng H."/>
            <person name="Yang X.-J."/>
            <person name="Tao H.-B."/>
            <person name="Huang X.-M."/>
        </authorList>
    </citation>
    <scope>NUCLEOTIDE SEQUENCE [LARGE SCALE GENOMIC DNA]</scope>
    <source>
        <strain evidence="3">DM20194951</strain>
    </source>
</reference>
<dbReference type="InterPro" id="IPR010982">
    <property type="entry name" value="Lambda_DNA-bd_dom_sf"/>
</dbReference>
<proteinExistence type="predicted"/>
<dbReference type="Gene3D" id="1.10.260.40">
    <property type="entry name" value="lambda repressor-like DNA-binding domains"/>
    <property type="match status" value="1"/>
</dbReference>
<evidence type="ECO:0000313" key="2">
    <source>
        <dbReference type="EMBL" id="UUX35517.1"/>
    </source>
</evidence>
<keyword evidence="3" id="KW-1185">Reference proteome</keyword>
<dbReference type="Pfam" id="PF01381">
    <property type="entry name" value="HTH_3"/>
    <property type="match status" value="1"/>
</dbReference>
<sequence length="63" mass="7194">MREIREENGLSLEDAAEKIGVNVNFLKRAESDEAVPSKYFVHAFADVMKESYDEVLDRLYVVG</sequence>
<feature type="domain" description="HTH cro/C1-type" evidence="1">
    <location>
        <begin position="1"/>
        <end position="55"/>
    </location>
</feature>
<evidence type="ECO:0000313" key="3">
    <source>
        <dbReference type="Proteomes" id="UP001315967"/>
    </source>
</evidence>